<feature type="domain" description="POTRA" evidence="14">
    <location>
        <begin position="187"/>
        <end position="263"/>
    </location>
</feature>
<keyword evidence="8" id="KW-1133">Transmembrane helix</keyword>
<dbReference type="PROSITE" id="PS51779">
    <property type="entry name" value="POTRA"/>
    <property type="match status" value="1"/>
</dbReference>
<reference evidence="15 16" key="1">
    <citation type="submission" date="2018-06" db="EMBL/GenBank/DDBJ databases">
        <authorList>
            <consortium name="Pathogen Informatics"/>
            <person name="Doyle S."/>
        </authorList>
    </citation>
    <scope>NUCLEOTIDE SEQUENCE [LARGE SCALE GENOMIC DNA]</scope>
    <source>
        <strain evidence="15 16">NCTC8258</strain>
    </source>
</reference>
<dbReference type="InterPro" id="IPR010827">
    <property type="entry name" value="BamA/TamA_POTRA"/>
</dbReference>
<evidence type="ECO:0000256" key="4">
    <source>
        <dbReference type="ARBA" id="ARBA00015419"/>
    </source>
</evidence>
<evidence type="ECO:0000313" key="16">
    <source>
        <dbReference type="Proteomes" id="UP000255509"/>
    </source>
</evidence>
<dbReference type="Gene3D" id="2.40.160.50">
    <property type="entry name" value="membrane protein fhac: a member of the omp85/tpsb transporter family"/>
    <property type="match status" value="1"/>
</dbReference>
<comment type="subunit">
    <text evidence="12">Interacts with TamB to form the translocation and assembly module (TAM).</text>
</comment>
<dbReference type="InterPro" id="IPR035243">
    <property type="entry name" value="TamA_POTRA_Dom_1"/>
</dbReference>
<dbReference type="Pfam" id="PF01103">
    <property type="entry name" value="Omp85"/>
    <property type="match status" value="1"/>
</dbReference>
<dbReference type="FunFam" id="2.40.160.50:FF:000003">
    <property type="entry name" value="Outer membrane protein, OMP85 family"/>
    <property type="match status" value="1"/>
</dbReference>
<evidence type="ECO:0000256" key="12">
    <source>
        <dbReference type="ARBA" id="ARBA00093548"/>
    </source>
</evidence>
<feature type="chain" id="PRO_5016829813" description="Translocation and assembly module subunit TamA" evidence="13">
    <location>
        <begin position="22"/>
        <end position="1835"/>
    </location>
</feature>
<dbReference type="InterPro" id="IPR000184">
    <property type="entry name" value="Bac_surfAg_D15"/>
</dbReference>
<gene>
    <name evidence="15" type="ORF">NCTC8258_05989</name>
</gene>
<evidence type="ECO:0000256" key="8">
    <source>
        <dbReference type="ARBA" id="ARBA00022989"/>
    </source>
</evidence>
<dbReference type="GO" id="GO:0005886">
    <property type="term" value="C:plasma membrane"/>
    <property type="evidence" value="ECO:0007669"/>
    <property type="project" value="InterPro"/>
</dbReference>
<sequence>MPHIRQLCWVSLLCLSSSAVAANVRLKVEGLSGELEKNVRAQLSTIQSDEVTPDRRFRARVDDAIREGLKALGYYEPTIKFDLLPPPAKGRQVLIARVTPGQPVLIGGTEVILRGGARTDKDYLALLKTRPAIGTVLNQGDYDNFKKSLTSVSLRKGYFDSEFVKSQLGIALGRHQAFWDIDYDSGERYRFGPVTFEGSQIRDEYLQNLLPFKEGDEYESKDLAELNRRLSATGWFNSVVVAPEFEKSRKTKILPLKGVVSPRTENTIETGVGYSTDVGPRVKASWKKPWMNSYGHSLTTSTSISAPEQVLDFSYKMPLLKNPLEQYYLVQGGFKRTDLNDTEQDSTTLAVSRYWDLSSGWQRAINLRWSFDHFTQGNVTNTTMLFYPGVMISRTRSRGGLMPTWGDSQRYSVDYSNTAWGSDVDFSVLQAQNVWIRTLYDRHRFVMRANLGWIETGDFDKVPPDLRFFAGGDRSIRGYKYKSISPKDSDGNLKGASKLATGSLEYQYNVTGKWWGAVFVDSGEAVSDIRRSDFKTGTGSACAGRRRLGLSNSILPYRSATKTNTVYSFISVWGLNYEFMEENKPRRVDFHCGVTGERCVSGRDDDGLHLVFSAANRWVPGLEIGQVTGGWRGLSLKNIRYEQPGVAVNAGEIHLAVGLDCLWRSSLCVNDLALKDINVAIDSKKMPPSEPAQEEEESGPLNLSTPWPITLSRVALNNINIKIDDTTVSVLDFTSGLAWQEKNLTLKPTRLQGLLIALPKVADVAQEEVVEPKIEKPQPDEKPLGETLKDLFAKPVMPEMTDVHLPLNLNIESFRGEQLRITGDTDLTVRTMLLKVSSIDGNMKLDTLDIDANQGTVKASGTAQLANNWPVDITLNSTLNIDPLKGEKIKLKVGGALREQLEVGVNLSGPMDVALRAQTRLAEAGLPLNLEVVSQRIAWPLTGDTQFQADDLKLKLSGKMTDYTLSMRTAVKGQDIPPATITLDAKGNERQINLDKLTIAALEGKTELKALVDWQQAISWRGELTLNGINTAKEIPDWPAKLNGVMKTKGSLYGGTWQMDVPELKLTGNVKQNSVNVNGTLKGNSYMQWTIPGLHLALGPNSADIKGELGVKELNLDAAIDAPGLDNALPGLGGMAKGIVKVRGTVEAPQLLADITARGLRWQELSVAQARIEGDIKSTDQIAGHLNVRVERISQPDVNINLVTLDAKGSEKQHQLQLRVQGEPVSGQLSLTGSFDREAARWKGTLSDTRFQTPVGPWSLTRAIALDYRNKEQKISIGPHCWLNPNAELCIPQTIDAGAAGRAVVNLNRFDLAMLKPFMPDTTQASGIFSGKADVSWDTTQEGLPQGKVTLSGRNVKVTQTVNDAPLPVAFETLNLSADLHNNRAELGWLIRLTNNGQFDGQVQVTDPQGRRNLGGNVNMRNLNLAMVNPVFSRGEKAAGMLNARLRLGGDVQSPQLFGQLQLSALDIDGNFMPFEMQPSQLTMNFSGTRSTLAGIVRTQQGQINLNGNADWSQIDNWRARVTAKGSRVRITVPPMVRLDVSPDVVFDATPSLFTLDGRVDVPWARIVVHDLPESAVGVSSDVVMLNNDLQPETPQTASIPINSNLTVHVGNNVRIDAFGLKARLTGDLKVAQDKQGLGLNGQINIPDGRFRAYGQDLLVRKGELLFSGPPDQPLLNIEAIRNPDATEDDVIAGVRVTGTADEPKAEIFSDPAMPQAEALSYLLRGQGLDSNQSDSAAMTSMLIGLGVAQSGQVVGKIGETFGVSNLALDTQGVGDSSQVVVSGYVLPGLQVKYGVGIFDSLATLTLRYRLMPKLYLEAVSGVDQALDLLYQFEF</sequence>
<comment type="subcellular location">
    <subcellularLocation>
        <location evidence="2">Cell outer membrane</location>
    </subcellularLocation>
    <subcellularLocation>
        <location evidence="1">Membrane</location>
        <topology evidence="1">Single-pass membrane protein</topology>
    </subcellularLocation>
</comment>
<dbReference type="GO" id="GO:0009279">
    <property type="term" value="C:cell outer membrane"/>
    <property type="evidence" value="ECO:0007669"/>
    <property type="project" value="UniProtKB-SubCell"/>
</dbReference>
<dbReference type="InterPro" id="IPR034746">
    <property type="entry name" value="POTRA"/>
</dbReference>
<dbReference type="PANTHER" id="PTHR36985:SF1">
    <property type="entry name" value="TRANSLOCATION AND ASSEMBLY MODULE SUBUNIT TAMB"/>
    <property type="match status" value="1"/>
</dbReference>
<keyword evidence="5" id="KW-1134">Transmembrane beta strand</keyword>
<organism evidence="15 16">
    <name type="scientific">Salmonella enterica I</name>
    <dbReference type="NCBI Taxonomy" id="59201"/>
    <lineage>
        <taxon>Bacteria</taxon>
        <taxon>Pseudomonadati</taxon>
        <taxon>Pseudomonadota</taxon>
        <taxon>Gammaproteobacteria</taxon>
        <taxon>Enterobacterales</taxon>
        <taxon>Enterobacteriaceae</taxon>
        <taxon>Salmonella</taxon>
    </lineage>
</organism>
<accession>A0A379WGZ3</accession>
<dbReference type="Pfam" id="PF04357">
    <property type="entry name" value="TamB"/>
    <property type="match status" value="1"/>
</dbReference>
<evidence type="ECO:0000256" key="6">
    <source>
        <dbReference type="ARBA" id="ARBA00022692"/>
    </source>
</evidence>
<comment type="similarity">
    <text evidence="3">Belongs to the TamA family.</text>
</comment>
<dbReference type="PANTHER" id="PTHR36985">
    <property type="entry name" value="TRANSLOCATION AND ASSEMBLY MODULE SUBUNIT TAMB"/>
    <property type="match status" value="1"/>
</dbReference>
<evidence type="ECO:0000256" key="2">
    <source>
        <dbReference type="ARBA" id="ARBA00004442"/>
    </source>
</evidence>
<keyword evidence="7 13" id="KW-0732">Signal</keyword>
<dbReference type="Proteomes" id="UP000255509">
    <property type="component" value="Unassembled WGS sequence"/>
</dbReference>
<dbReference type="Gene3D" id="3.10.20.310">
    <property type="entry name" value="membrane protein fhac"/>
    <property type="match status" value="3"/>
</dbReference>
<keyword evidence="6" id="KW-0812">Transmembrane</keyword>
<evidence type="ECO:0000256" key="5">
    <source>
        <dbReference type="ARBA" id="ARBA00022452"/>
    </source>
</evidence>
<evidence type="ECO:0000256" key="9">
    <source>
        <dbReference type="ARBA" id="ARBA00023136"/>
    </source>
</evidence>
<dbReference type="Pfam" id="PF07244">
    <property type="entry name" value="POTRA"/>
    <property type="match status" value="1"/>
</dbReference>
<evidence type="ECO:0000256" key="11">
    <source>
        <dbReference type="ARBA" id="ARBA00033063"/>
    </source>
</evidence>
<evidence type="ECO:0000256" key="10">
    <source>
        <dbReference type="ARBA" id="ARBA00023237"/>
    </source>
</evidence>
<evidence type="ECO:0000256" key="1">
    <source>
        <dbReference type="ARBA" id="ARBA00004167"/>
    </source>
</evidence>
<proteinExistence type="inferred from homology"/>
<evidence type="ECO:0000256" key="13">
    <source>
        <dbReference type="SAM" id="SignalP"/>
    </source>
</evidence>
<evidence type="ECO:0000313" key="15">
    <source>
        <dbReference type="EMBL" id="SUH18169.1"/>
    </source>
</evidence>
<keyword evidence="9" id="KW-0472">Membrane</keyword>
<dbReference type="GO" id="GO:0009306">
    <property type="term" value="P:protein secretion"/>
    <property type="evidence" value="ECO:0007669"/>
    <property type="project" value="InterPro"/>
</dbReference>
<dbReference type="FunFam" id="3.10.20.310:FF:000008">
    <property type="entry name" value="Outer membrane protein, OMP85 family"/>
    <property type="match status" value="1"/>
</dbReference>
<protein>
    <recommendedName>
        <fullName evidence="4">Translocation and assembly module subunit TamA</fullName>
    </recommendedName>
    <alternativeName>
        <fullName evidence="11">Autotransporter assembly factor TamA</fullName>
    </alternativeName>
</protein>
<feature type="signal peptide" evidence="13">
    <location>
        <begin position="1"/>
        <end position="21"/>
    </location>
</feature>
<dbReference type="Pfam" id="PF17243">
    <property type="entry name" value="POTRA_TamA_1"/>
    <property type="match status" value="1"/>
</dbReference>
<evidence type="ECO:0000256" key="7">
    <source>
        <dbReference type="ARBA" id="ARBA00022729"/>
    </source>
</evidence>
<keyword evidence="10" id="KW-0998">Cell outer membrane</keyword>
<dbReference type="EMBL" id="UGXS01000004">
    <property type="protein sequence ID" value="SUH18169.1"/>
    <property type="molecule type" value="Genomic_DNA"/>
</dbReference>
<dbReference type="GO" id="GO:0097347">
    <property type="term" value="C:TAM protein secretion complex"/>
    <property type="evidence" value="ECO:0007669"/>
    <property type="project" value="TreeGrafter"/>
</dbReference>
<evidence type="ECO:0000256" key="3">
    <source>
        <dbReference type="ARBA" id="ARBA00010248"/>
    </source>
</evidence>
<evidence type="ECO:0000259" key="14">
    <source>
        <dbReference type="PROSITE" id="PS51779"/>
    </source>
</evidence>
<name>A0A379WGZ3_SALET</name>
<dbReference type="InterPro" id="IPR007452">
    <property type="entry name" value="TamB_C"/>
</dbReference>